<name>A0A9D1CRM7_9FIRM</name>
<accession>A0A9D1CRM7</accession>
<keyword evidence="1" id="KW-0812">Transmembrane</keyword>
<gene>
    <name evidence="2" type="ORF">IAB73_09025</name>
</gene>
<dbReference type="Proteomes" id="UP000886887">
    <property type="component" value="Unassembled WGS sequence"/>
</dbReference>
<evidence type="ECO:0000313" key="2">
    <source>
        <dbReference type="EMBL" id="HIQ72333.1"/>
    </source>
</evidence>
<proteinExistence type="predicted"/>
<dbReference type="EMBL" id="DVFJ01000033">
    <property type="protein sequence ID" value="HIQ72333.1"/>
    <property type="molecule type" value="Genomic_DNA"/>
</dbReference>
<dbReference type="AlphaFoldDB" id="A0A9D1CRM7"/>
<evidence type="ECO:0000313" key="3">
    <source>
        <dbReference type="Proteomes" id="UP000886887"/>
    </source>
</evidence>
<organism evidence="2 3">
    <name type="scientific">Candidatus Onthenecus intestinigallinarum</name>
    <dbReference type="NCBI Taxonomy" id="2840875"/>
    <lineage>
        <taxon>Bacteria</taxon>
        <taxon>Bacillati</taxon>
        <taxon>Bacillota</taxon>
        <taxon>Clostridia</taxon>
        <taxon>Eubacteriales</taxon>
        <taxon>Candidatus Onthenecus</taxon>
    </lineage>
</organism>
<keyword evidence="1" id="KW-0472">Membrane</keyword>
<sequence>MDEKLYTPKDLEENARQLKAEWLHIALCSAPLLALLIFSLVQRMEIVTIVVTIVWGALLIFLCSLRLGPVYAYRRYLREVTTGLSRRTEGVVVSYAQDLTFKEGVEFHVLVVNVGQKGDEEDDRMFYYDHCKPQPQLTAGERVCVTSHSNFVIGLSRA</sequence>
<reference evidence="2" key="1">
    <citation type="submission" date="2020-10" db="EMBL/GenBank/DDBJ databases">
        <authorList>
            <person name="Gilroy R."/>
        </authorList>
    </citation>
    <scope>NUCLEOTIDE SEQUENCE</scope>
    <source>
        <strain evidence="2">ChiSxjej2B14-6234</strain>
    </source>
</reference>
<feature type="transmembrane region" description="Helical" evidence="1">
    <location>
        <begin position="46"/>
        <end position="68"/>
    </location>
</feature>
<keyword evidence="1" id="KW-1133">Transmembrane helix</keyword>
<comment type="caution">
    <text evidence="2">The sequence shown here is derived from an EMBL/GenBank/DDBJ whole genome shotgun (WGS) entry which is preliminary data.</text>
</comment>
<feature type="transmembrane region" description="Helical" evidence="1">
    <location>
        <begin position="21"/>
        <end position="40"/>
    </location>
</feature>
<evidence type="ECO:0000256" key="1">
    <source>
        <dbReference type="SAM" id="Phobius"/>
    </source>
</evidence>
<reference evidence="2" key="2">
    <citation type="journal article" date="2021" name="PeerJ">
        <title>Extensive microbial diversity within the chicken gut microbiome revealed by metagenomics and culture.</title>
        <authorList>
            <person name="Gilroy R."/>
            <person name="Ravi A."/>
            <person name="Getino M."/>
            <person name="Pursley I."/>
            <person name="Horton D.L."/>
            <person name="Alikhan N.F."/>
            <person name="Baker D."/>
            <person name="Gharbi K."/>
            <person name="Hall N."/>
            <person name="Watson M."/>
            <person name="Adriaenssens E.M."/>
            <person name="Foster-Nyarko E."/>
            <person name="Jarju S."/>
            <person name="Secka A."/>
            <person name="Antonio M."/>
            <person name="Oren A."/>
            <person name="Chaudhuri R.R."/>
            <person name="La Ragione R."/>
            <person name="Hildebrand F."/>
            <person name="Pallen M.J."/>
        </authorList>
    </citation>
    <scope>NUCLEOTIDE SEQUENCE</scope>
    <source>
        <strain evidence="2">ChiSxjej2B14-6234</strain>
    </source>
</reference>
<protein>
    <submittedName>
        <fullName evidence="2">Uncharacterized protein</fullName>
    </submittedName>
</protein>